<proteinExistence type="predicted"/>
<gene>
    <name evidence="3" type="ORF">GCM10009802_15100</name>
</gene>
<reference evidence="3 4" key="1">
    <citation type="journal article" date="2019" name="Int. J. Syst. Evol. Microbiol.">
        <title>The Global Catalogue of Microorganisms (GCM) 10K type strain sequencing project: providing services to taxonomists for standard genome sequencing and annotation.</title>
        <authorList>
            <consortium name="The Broad Institute Genomics Platform"/>
            <consortium name="The Broad Institute Genome Sequencing Center for Infectious Disease"/>
            <person name="Wu L."/>
            <person name="Ma J."/>
        </authorList>
    </citation>
    <scope>NUCLEOTIDE SEQUENCE [LARGE SCALE GENOMIC DNA]</scope>
    <source>
        <strain evidence="3 4">JCM 15481</strain>
    </source>
</reference>
<evidence type="ECO:0000313" key="4">
    <source>
        <dbReference type="Proteomes" id="UP001500443"/>
    </source>
</evidence>
<keyword evidence="4" id="KW-1185">Reference proteome</keyword>
<dbReference type="InterPro" id="IPR027417">
    <property type="entry name" value="P-loop_NTPase"/>
</dbReference>
<dbReference type="RefSeq" id="WP_344289024.1">
    <property type="nucleotide sequence ID" value="NZ_BAAAPF010000026.1"/>
</dbReference>
<feature type="compositionally biased region" description="Basic residues" evidence="2">
    <location>
        <begin position="20"/>
        <end position="29"/>
    </location>
</feature>
<dbReference type="Proteomes" id="UP001500443">
    <property type="component" value="Unassembled WGS sequence"/>
</dbReference>
<evidence type="ECO:0000313" key="3">
    <source>
        <dbReference type="EMBL" id="GAA2115212.1"/>
    </source>
</evidence>
<comment type="caution">
    <text evidence="3">The sequence shown here is derived from an EMBL/GenBank/DDBJ whole genome shotgun (WGS) entry which is preliminary data.</text>
</comment>
<evidence type="ECO:0000256" key="1">
    <source>
        <dbReference type="ARBA" id="ARBA00022679"/>
    </source>
</evidence>
<dbReference type="InterPro" id="IPR026634">
    <property type="entry name" value="TPST-like"/>
</dbReference>
<accession>A0ABN2XNY3</accession>
<feature type="region of interest" description="Disordered" evidence="2">
    <location>
        <begin position="16"/>
        <end position="50"/>
    </location>
</feature>
<dbReference type="Gene3D" id="3.40.50.300">
    <property type="entry name" value="P-loop containing nucleotide triphosphate hydrolases"/>
    <property type="match status" value="1"/>
</dbReference>
<protein>
    <recommendedName>
        <fullName evidence="5">Sulfotransferase</fullName>
    </recommendedName>
</protein>
<name>A0ABN2XNY3_9ACTN</name>
<dbReference type="PANTHER" id="PTHR12788">
    <property type="entry name" value="PROTEIN-TYROSINE SULFOTRANSFERASE 2"/>
    <property type="match status" value="1"/>
</dbReference>
<sequence length="460" mass="51368">MLRQLNRKLGRLTGLEIQRVRRPRRRKSRAAPPAVRAGRTPDYRPPPDPQVDRLLRRPVFVLTPVRSGATLLRMLLGGHSRLHAPHELHVRRLEVSAGTDLAVAAMGELDLHRTDLEHLLWDRVLHRELVRSGKEVLVEKTPNNAFAYRRIAACWPDARFVFLLRHPASVAQSWYEADPSRRTPEEAALQALHYVRATERARRELPGHVVRYEDLTADPERVLRSVCDFLGVEYEPAMLDYGARAEGELPKGLGDWKEKIRSGRVQPGRALPGPGEVPEPLREISAAWGYLEEPGGPAGGEVRAEVTEVWPRDGVIRILGRLHGAPPAPEAPEAPDAPEAPRWRLAVSLTGSPEHRLDYPATLTGDGFEVSLPVADLAPPGIALPAKWDLYLTADAGRRHVRLQAARNLHDIEQKKNIVVFPAQSVSCDADTVQVKPYYTVRDNLSVACRLRDELSRTAS</sequence>
<dbReference type="SUPFAM" id="SSF52540">
    <property type="entry name" value="P-loop containing nucleoside triphosphate hydrolases"/>
    <property type="match status" value="1"/>
</dbReference>
<evidence type="ECO:0000256" key="2">
    <source>
        <dbReference type="SAM" id="MobiDB-lite"/>
    </source>
</evidence>
<dbReference type="Pfam" id="PF13469">
    <property type="entry name" value="Sulfotransfer_3"/>
    <property type="match status" value="1"/>
</dbReference>
<keyword evidence="1" id="KW-0808">Transferase</keyword>
<evidence type="ECO:0008006" key="5">
    <source>
        <dbReference type="Google" id="ProtNLM"/>
    </source>
</evidence>
<dbReference type="PANTHER" id="PTHR12788:SF10">
    <property type="entry name" value="PROTEIN-TYROSINE SULFOTRANSFERASE"/>
    <property type="match status" value="1"/>
</dbReference>
<dbReference type="EMBL" id="BAAAPF010000026">
    <property type="protein sequence ID" value="GAA2115212.1"/>
    <property type="molecule type" value="Genomic_DNA"/>
</dbReference>
<organism evidence="3 4">
    <name type="scientific">Streptomyces synnematoformans</name>
    <dbReference type="NCBI Taxonomy" id="415721"/>
    <lineage>
        <taxon>Bacteria</taxon>
        <taxon>Bacillati</taxon>
        <taxon>Actinomycetota</taxon>
        <taxon>Actinomycetes</taxon>
        <taxon>Kitasatosporales</taxon>
        <taxon>Streptomycetaceae</taxon>
        <taxon>Streptomyces</taxon>
    </lineage>
</organism>